<gene>
    <name evidence="1" type="ORF">HPB51_025892</name>
</gene>
<comment type="caution">
    <text evidence="1">The sequence shown here is derived from an EMBL/GenBank/DDBJ whole genome shotgun (WGS) entry which is preliminary data.</text>
</comment>
<keyword evidence="2" id="KW-1185">Reference proteome</keyword>
<organism evidence="1 2">
    <name type="scientific">Rhipicephalus microplus</name>
    <name type="common">Cattle tick</name>
    <name type="synonym">Boophilus microplus</name>
    <dbReference type="NCBI Taxonomy" id="6941"/>
    <lineage>
        <taxon>Eukaryota</taxon>
        <taxon>Metazoa</taxon>
        <taxon>Ecdysozoa</taxon>
        <taxon>Arthropoda</taxon>
        <taxon>Chelicerata</taxon>
        <taxon>Arachnida</taxon>
        <taxon>Acari</taxon>
        <taxon>Parasitiformes</taxon>
        <taxon>Ixodida</taxon>
        <taxon>Ixodoidea</taxon>
        <taxon>Ixodidae</taxon>
        <taxon>Rhipicephalinae</taxon>
        <taxon>Rhipicephalus</taxon>
        <taxon>Boophilus</taxon>
    </lineage>
</organism>
<reference evidence="1" key="1">
    <citation type="journal article" date="2020" name="Cell">
        <title>Large-Scale Comparative Analyses of Tick Genomes Elucidate Their Genetic Diversity and Vector Capacities.</title>
        <authorList>
            <consortium name="Tick Genome and Microbiome Consortium (TIGMIC)"/>
            <person name="Jia N."/>
            <person name="Wang J."/>
            <person name="Shi W."/>
            <person name="Du L."/>
            <person name="Sun Y."/>
            <person name="Zhan W."/>
            <person name="Jiang J.F."/>
            <person name="Wang Q."/>
            <person name="Zhang B."/>
            <person name="Ji P."/>
            <person name="Bell-Sakyi L."/>
            <person name="Cui X.M."/>
            <person name="Yuan T.T."/>
            <person name="Jiang B.G."/>
            <person name="Yang W.F."/>
            <person name="Lam T.T."/>
            <person name="Chang Q.C."/>
            <person name="Ding S.J."/>
            <person name="Wang X.J."/>
            <person name="Zhu J.G."/>
            <person name="Ruan X.D."/>
            <person name="Zhao L."/>
            <person name="Wei J.T."/>
            <person name="Ye R.Z."/>
            <person name="Que T.C."/>
            <person name="Du C.H."/>
            <person name="Zhou Y.H."/>
            <person name="Cheng J.X."/>
            <person name="Dai P.F."/>
            <person name="Guo W.B."/>
            <person name="Han X.H."/>
            <person name="Huang E.J."/>
            <person name="Li L.F."/>
            <person name="Wei W."/>
            <person name="Gao Y.C."/>
            <person name="Liu J.Z."/>
            <person name="Shao H.Z."/>
            <person name="Wang X."/>
            <person name="Wang C.C."/>
            <person name="Yang T.C."/>
            <person name="Huo Q.B."/>
            <person name="Li W."/>
            <person name="Chen H.Y."/>
            <person name="Chen S.E."/>
            <person name="Zhou L.G."/>
            <person name="Ni X.B."/>
            <person name="Tian J.H."/>
            <person name="Sheng Y."/>
            <person name="Liu T."/>
            <person name="Pan Y.S."/>
            <person name="Xia L.Y."/>
            <person name="Li J."/>
            <person name="Zhao F."/>
            <person name="Cao W.C."/>
        </authorList>
    </citation>
    <scope>NUCLEOTIDE SEQUENCE</scope>
    <source>
        <strain evidence="1">Rmic-2018</strain>
    </source>
</reference>
<name>A0A9J6FB66_RHIMP</name>
<dbReference type="AlphaFoldDB" id="A0A9J6FB66"/>
<reference evidence="1" key="2">
    <citation type="submission" date="2021-09" db="EMBL/GenBank/DDBJ databases">
        <authorList>
            <person name="Jia N."/>
            <person name="Wang J."/>
            <person name="Shi W."/>
            <person name="Du L."/>
            <person name="Sun Y."/>
            <person name="Zhan W."/>
            <person name="Jiang J."/>
            <person name="Wang Q."/>
            <person name="Zhang B."/>
            <person name="Ji P."/>
            <person name="Sakyi L.B."/>
            <person name="Cui X."/>
            <person name="Yuan T."/>
            <person name="Jiang B."/>
            <person name="Yang W."/>
            <person name="Lam T.T.-Y."/>
            <person name="Chang Q."/>
            <person name="Ding S."/>
            <person name="Wang X."/>
            <person name="Zhu J."/>
            <person name="Ruan X."/>
            <person name="Zhao L."/>
            <person name="Wei J."/>
            <person name="Que T."/>
            <person name="Du C."/>
            <person name="Cheng J."/>
            <person name="Dai P."/>
            <person name="Han X."/>
            <person name="Huang E."/>
            <person name="Gao Y."/>
            <person name="Liu J."/>
            <person name="Shao H."/>
            <person name="Ye R."/>
            <person name="Li L."/>
            <person name="Wei W."/>
            <person name="Wang X."/>
            <person name="Wang C."/>
            <person name="Huo Q."/>
            <person name="Li W."/>
            <person name="Guo W."/>
            <person name="Chen H."/>
            <person name="Chen S."/>
            <person name="Zhou L."/>
            <person name="Zhou L."/>
            <person name="Ni X."/>
            <person name="Tian J."/>
            <person name="Zhou Y."/>
            <person name="Sheng Y."/>
            <person name="Liu T."/>
            <person name="Pan Y."/>
            <person name="Xia L."/>
            <person name="Li J."/>
            <person name="Zhao F."/>
            <person name="Cao W."/>
        </authorList>
    </citation>
    <scope>NUCLEOTIDE SEQUENCE</scope>
    <source>
        <strain evidence="1">Rmic-2018</strain>
        <tissue evidence="1">Larvae</tissue>
    </source>
</reference>
<proteinExistence type="predicted"/>
<dbReference type="EMBL" id="JABSTU010000001">
    <property type="protein sequence ID" value="KAH8042840.1"/>
    <property type="molecule type" value="Genomic_DNA"/>
</dbReference>
<accession>A0A9J6FB66</accession>
<evidence type="ECO:0000313" key="1">
    <source>
        <dbReference type="EMBL" id="KAH8042840.1"/>
    </source>
</evidence>
<protein>
    <submittedName>
        <fullName evidence="1">Uncharacterized protein</fullName>
    </submittedName>
</protein>
<sequence>MGLNSVYNQRIYICYVADDANEAFEVFSEIALGTVTKRNDDDRRAGFRKTRRCVTHGSVLFGGMAGSLRMRTFSARSTLKPTALTGRAKRPDCDQGAFLPFFLRSLRISRNQRKESERPLSVGLRCHLSSVLRQRLKCHLSLLRRRRIGTVPRQRSLHKRFSN</sequence>
<evidence type="ECO:0000313" key="2">
    <source>
        <dbReference type="Proteomes" id="UP000821866"/>
    </source>
</evidence>
<dbReference type="Proteomes" id="UP000821866">
    <property type="component" value="Chromosome 1"/>
</dbReference>